<dbReference type="Proteomes" id="UP001603418">
    <property type="component" value="Unassembled WGS sequence"/>
</dbReference>
<dbReference type="RefSeq" id="WP_030794112.1">
    <property type="nucleotide sequence ID" value="NZ_JBFACJ010000046.1"/>
</dbReference>
<evidence type="ECO:0000313" key="2">
    <source>
        <dbReference type="Proteomes" id="UP001603418"/>
    </source>
</evidence>
<dbReference type="EMBL" id="JBICBM010000037">
    <property type="protein sequence ID" value="MFF9887759.1"/>
    <property type="molecule type" value="Genomic_DNA"/>
</dbReference>
<dbReference type="Pfam" id="PF19730">
    <property type="entry name" value="DUF6221"/>
    <property type="match status" value="1"/>
</dbReference>
<evidence type="ECO:0000313" key="1">
    <source>
        <dbReference type="EMBL" id="MFF9887759.1"/>
    </source>
</evidence>
<keyword evidence="2" id="KW-1185">Reference proteome</keyword>
<comment type="caution">
    <text evidence="1">The sequence shown here is derived from an EMBL/GenBank/DDBJ whole genome shotgun (WGS) entry which is preliminary data.</text>
</comment>
<protein>
    <submittedName>
        <fullName evidence="1">DUF6221 family protein</fullName>
    </submittedName>
</protein>
<sequence>MADAQDRRDVVKDMIAFAAQRLEDDWNTAEAAGHGVRLSTVERASHLAVGWTRLQARDNVRLVYDVRFCRRYSPQAILAEIDRKCRLLESGDEATIRVLIQEWADHPGFQPHWRLDLSDGHLLDRLRTLRTA</sequence>
<proteinExistence type="predicted"/>
<organism evidence="1 2">
    <name type="scientific">Streptomyces eurythermus</name>
    <dbReference type="NCBI Taxonomy" id="42237"/>
    <lineage>
        <taxon>Bacteria</taxon>
        <taxon>Bacillati</taxon>
        <taxon>Actinomycetota</taxon>
        <taxon>Actinomycetes</taxon>
        <taxon>Kitasatosporales</taxon>
        <taxon>Streptomycetaceae</taxon>
        <taxon>Streptomyces</taxon>
    </lineage>
</organism>
<accession>A0ABW6Z9N7</accession>
<name>A0ABW6Z9N7_9ACTN</name>
<gene>
    <name evidence="1" type="ORF">ACF1HC_40325</name>
</gene>
<reference evidence="1 2" key="1">
    <citation type="submission" date="2024-10" db="EMBL/GenBank/DDBJ databases">
        <title>The Natural Products Discovery Center: Release of the First 8490 Sequenced Strains for Exploring Actinobacteria Biosynthetic Diversity.</title>
        <authorList>
            <person name="Kalkreuter E."/>
            <person name="Kautsar S.A."/>
            <person name="Yang D."/>
            <person name="Bader C.D."/>
            <person name="Teijaro C.N."/>
            <person name="Fluegel L."/>
            <person name="Davis C.M."/>
            <person name="Simpson J.R."/>
            <person name="Lauterbach L."/>
            <person name="Steele A.D."/>
            <person name="Gui C."/>
            <person name="Meng S."/>
            <person name="Li G."/>
            <person name="Viehrig K."/>
            <person name="Ye F."/>
            <person name="Su P."/>
            <person name="Kiefer A.F."/>
            <person name="Nichols A."/>
            <person name="Cepeda A.J."/>
            <person name="Yan W."/>
            <person name="Fan B."/>
            <person name="Jiang Y."/>
            <person name="Adhikari A."/>
            <person name="Zheng C.-J."/>
            <person name="Schuster L."/>
            <person name="Cowan T.M."/>
            <person name="Smanski M.J."/>
            <person name="Chevrette M.G."/>
            <person name="De Carvalho L.P.S."/>
            <person name="Shen B."/>
        </authorList>
    </citation>
    <scope>NUCLEOTIDE SEQUENCE [LARGE SCALE GENOMIC DNA]</scope>
    <source>
        <strain evidence="1 2">NPDC013366</strain>
    </source>
</reference>
<dbReference type="InterPro" id="IPR046193">
    <property type="entry name" value="DUF6221"/>
</dbReference>